<keyword evidence="1" id="KW-0732">Signal</keyword>
<protein>
    <submittedName>
        <fullName evidence="2">Membrane protein</fullName>
    </submittedName>
</protein>
<gene>
    <name evidence="2" type="ORF">HMPREF2137_03065</name>
</gene>
<dbReference type="Proteomes" id="UP000029556">
    <property type="component" value="Unassembled WGS sequence"/>
</dbReference>
<dbReference type="SUPFAM" id="SSF89392">
    <property type="entry name" value="Prokaryotic lipoproteins and lipoprotein localization factors"/>
    <property type="match status" value="1"/>
</dbReference>
<accession>A0A096BS94</accession>
<dbReference type="Gene3D" id="2.50.20.10">
    <property type="entry name" value="Lipoprotein localisation LolA/LolB/LppX"/>
    <property type="match status" value="1"/>
</dbReference>
<evidence type="ECO:0000256" key="1">
    <source>
        <dbReference type="ARBA" id="ARBA00022729"/>
    </source>
</evidence>
<dbReference type="OrthoDB" id="9810685at2"/>
<sequence length="210" mass="23792">MKRHLFFNIQKVILFLFAVTLYTNVYSQGSSQTRKILDKTAQVVGRAGGASANFTISSAKMGKTSGTIAIKGNKFHARTPQAMVWFDGKTQWSYMKSTNEVNISNPSRSQQISMNPYTFINMYKAGYQLSHRVKGNNYEVRMVAQNKNNGIPEMYIYINKRTYSPSQVKIKQGGSWTVINISNFKAKNLPNSTFVFRSKDMPSAEVIDLR</sequence>
<name>A0A096BS94_9BACT</name>
<dbReference type="CDD" id="cd16325">
    <property type="entry name" value="LolA"/>
    <property type="match status" value="1"/>
</dbReference>
<proteinExistence type="predicted"/>
<organism evidence="2 3">
    <name type="scientific">Hoylesella buccalis DNF00853</name>
    <dbReference type="NCBI Taxonomy" id="1401074"/>
    <lineage>
        <taxon>Bacteria</taxon>
        <taxon>Pseudomonadati</taxon>
        <taxon>Bacteroidota</taxon>
        <taxon>Bacteroidia</taxon>
        <taxon>Bacteroidales</taxon>
        <taxon>Prevotellaceae</taxon>
        <taxon>Hoylesella</taxon>
    </lineage>
</organism>
<dbReference type="AlphaFoldDB" id="A0A096BS94"/>
<dbReference type="InterPro" id="IPR004564">
    <property type="entry name" value="OM_lipoprot_carrier_LolA-like"/>
</dbReference>
<comment type="caution">
    <text evidence="2">The sequence shown here is derived from an EMBL/GenBank/DDBJ whole genome shotgun (WGS) entry which is preliminary data.</text>
</comment>
<dbReference type="RefSeq" id="WP_036872008.1">
    <property type="nucleotide sequence ID" value="NZ_JRNN01000032.1"/>
</dbReference>
<dbReference type="Pfam" id="PF16584">
    <property type="entry name" value="LolA_2"/>
    <property type="match status" value="1"/>
</dbReference>
<evidence type="ECO:0000313" key="2">
    <source>
        <dbReference type="EMBL" id="KGF36099.1"/>
    </source>
</evidence>
<dbReference type="InterPro" id="IPR029046">
    <property type="entry name" value="LolA/LolB/LppX"/>
</dbReference>
<reference evidence="2 3" key="1">
    <citation type="submission" date="2014-07" db="EMBL/GenBank/DDBJ databases">
        <authorList>
            <person name="McCorrison J."/>
            <person name="Sanka R."/>
            <person name="Torralba M."/>
            <person name="Gillis M."/>
            <person name="Haft D.H."/>
            <person name="Methe B."/>
            <person name="Sutton G."/>
            <person name="Nelson K.E."/>
        </authorList>
    </citation>
    <scope>NUCLEOTIDE SEQUENCE [LARGE SCALE GENOMIC DNA]</scope>
    <source>
        <strain evidence="2 3">DNF00853</strain>
    </source>
</reference>
<evidence type="ECO:0000313" key="3">
    <source>
        <dbReference type="Proteomes" id="UP000029556"/>
    </source>
</evidence>
<dbReference type="EMBL" id="JRNN01000032">
    <property type="protein sequence ID" value="KGF36099.1"/>
    <property type="molecule type" value="Genomic_DNA"/>
</dbReference>